<dbReference type="InterPro" id="IPR036388">
    <property type="entry name" value="WH-like_DNA-bd_sf"/>
</dbReference>
<dbReference type="PANTHER" id="PTHR30126:SF91">
    <property type="entry name" value="LYSR FAMILY TRANSCRIPTIONAL REGULATOR"/>
    <property type="match status" value="1"/>
</dbReference>
<evidence type="ECO:0000313" key="7">
    <source>
        <dbReference type="Proteomes" id="UP001333710"/>
    </source>
</evidence>
<dbReference type="Pfam" id="PF00126">
    <property type="entry name" value="HTH_1"/>
    <property type="match status" value="1"/>
</dbReference>
<protein>
    <submittedName>
        <fullName evidence="6">LysR family transcriptional regulator</fullName>
    </submittedName>
</protein>
<dbReference type="Gene3D" id="3.40.190.290">
    <property type="match status" value="1"/>
</dbReference>
<dbReference type="SUPFAM" id="SSF53850">
    <property type="entry name" value="Periplasmic binding protein-like II"/>
    <property type="match status" value="1"/>
</dbReference>
<dbReference type="CDD" id="cd05466">
    <property type="entry name" value="PBP2_LTTR_substrate"/>
    <property type="match status" value="1"/>
</dbReference>
<dbReference type="PANTHER" id="PTHR30126">
    <property type="entry name" value="HTH-TYPE TRANSCRIPTIONAL REGULATOR"/>
    <property type="match status" value="1"/>
</dbReference>
<dbReference type="AlphaFoldDB" id="A0AA48HVY4"/>
<keyword evidence="3" id="KW-0238">DNA-binding</keyword>
<comment type="similarity">
    <text evidence="1">Belongs to the LysR transcriptional regulatory family.</text>
</comment>
<dbReference type="GO" id="GO:0000976">
    <property type="term" value="F:transcription cis-regulatory region binding"/>
    <property type="evidence" value="ECO:0007669"/>
    <property type="project" value="TreeGrafter"/>
</dbReference>
<evidence type="ECO:0000313" key="6">
    <source>
        <dbReference type="EMBL" id="BDX05560.1"/>
    </source>
</evidence>
<dbReference type="SUPFAM" id="SSF46785">
    <property type="entry name" value="Winged helix' DNA-binding domain"/>
    <property type="match status" value="1"/>
</dbReference>
<dbReference type="InterPro" id="IPR005119">
    <property type="entry name" value="LysR_subst-bd"/>
</dbReference>
<evidence type="ECO:0000256" key="1">
    <source>
        <dbReference type="ARBA" id="ARBA00009437"/>
    </source>
</evidence>
<evidence type="ECO:0000256" key="2">
    <source>
        <dbReference type="ARBA" id="ARBA00023015"/>
    </source>
</evidence>
<feature type="domain" description="HTH lysR-type" evidence="5">
    <location>
        <begin position="7"/>
        <end position="64"/>
    </location>
</feature>
<dbReference type="Pfam" id="PF03466">
    <property type="entry name" value="LysR_substrate"/>
    <property type="match status" value="1"/>
</dbReference>
<organism evidence="6 7">
    <name type="scientific">Planctobacterium marinum</name>
    <dbReference type="NCBI Taxonomy" id="1631968"/>
    <lineage>
        <taxon>Bacteria</taxon>
        <taxon>Pseudomonadati</taxon>
        <taxon>Pseudomonadota</taxon>
        <taxon>Gammaproteobacteria</taxon>
        <taxon>Alteromonadales</taxon>
        <taxon>Alteromonadaceae</taxon>
        <taxon>Planctobacterium</taxon>
    </lineage>
</organism>
<proteinExistence type="inferred from homology"/>
<dbReference type="InterPro" id="IPR000847">
    <property type="entry name" value="LysR_HTH_N"/>
</dbReference>
<dbReference type="EMBL" id="AP027272">
    <property type="protein sequence ID" value="BDX05560.1"/>
    <property type="molecule type" value="Genomic_DNA"/>
</dbReference>
<dbReference type="GO" id="GO:0003700">
    <property type="term" value="F:DNA-binding transcription factor activity"/>
    <property type="evidence" value="ECO:0007669"/>
    <property type="project" value="InterPro"/>
</dbReference>
<dbReference type="Gene3D" id="1.10.10.10">
    <property type="entry name" value="Winged helix-like DNA-binding domain superfamily/Winged helix DNA-binding domain"/>
    <property type="match status" value="1"/>
</dbReference>
<dbReference type="KEGG" id="pmaw:MACH26_10810"/>
<dbReference type="Proteomes" id="UP001333710">
    <property type="component" value="Chromosome"/>
</dbReference>
<dbReference type="InterPro" id="IPR036390">
    <property type="entry name" value="WH_DNA-bd_sf"/>
</dbReference>
<accession>A0AA48HVY4</accession>
<reference evidence="6" key="1">
    <citation type="submission" date="2023-01" db="EMBL/GenBank/DDBJ databases">
        <title>Complete genome sequence of Planctobacterium marinum strain Dej080120_11.</title>
        <authorList>
            <person name="Ueki S."/>
            <person name="Maruyama F."/>
        </authorList>
    </citation>
    <scope>NUCLEOTIDE SEQUENCE</scope>
    <source>
        <strain evidence="6">Dej080120_11</strain>
    </source>
</reference>
<evidence type="ECO:0000256" key="3">
    <source>
        <dbReference type="ARBA" id="ARBA00023125"/>
    </source>
</evidence>
<keyword evidence="7" id="KW-1185">Reference proteome</keyword>
<evidence type="ECO:0000259" key="5">
    <source>
        <dbReference type="PROSITE" id="PS50931"/>
    </source>
</evidence>
<evidence type="ECO:0000256" key="4">
    <source>
        <dbReference type="ARBA" id="ARBA00023163"/>
    </source>
</evidence>
<name>A0AA48HVY4_9ALTE</name>
<gene>
    <name evidence="6" type="ORF">MACH26_10810</name>
</gene>
<keyword evidence="4" id="KW-0804">Transcription</keyword>
<dbReference type="PROSITE" id="PS50931">
    <property type="entry name" value="HTH_LYSR"/>
    <property type="match status" value="1"/>
</dbReference>
<keyword evidence="2" id="KW-0805">Transcription regulation</keyword>
<sequence length="303" mass="34094">MESMGDVELKQIQVFIAVVQSGGLTAAQARLGMGCPAISKHLSDLETRTRLILCSRGRAGFQLTEVGERFYRASLNLQDNWQAFKRDVSALSVPRVRKLRVASVDATLSDIANPLPSVLSRLKSEFADVQISIRLMPPEKIADGLLKQQLDLGLSFRSENRLPLHSEVMYRERLCLVGKSEFLEAETETIIWLELAQQKGLISFKSSHQLHGPSTIAEKLKRIPEQICCESVEEILWQVLVSNRIGLVPVHVLNQYSLASLDLVVQELDDVRSDIYAVYRKDKTQSDIVRRVQQLLRETQACA</sequence>